<keyword evidence="3" id="KW-0732">Signal</keyword>
<gene>
    <name evidence="4" type="ORF">ACETRX_19700</name>
</gene>
<sequence>MSNFFKIALASLVIAAPLASAQAQNFFPRQQHQRDWREHRPGTWGGQHRGPDRYPRGWGPNRRPDGAGYYHGYRGYRDYRPGYRRHRDGMWYPVAAFALGALLGGALSQ</sequence>
<feature type="signal peptide" evidence="3">
    <location>
        <begin position="1"/>
        <end position="21"/>
    </location>
</feature>
<accession>A0ABV6ZI51</accession>
<organism evidence="4 5">
    <name type="scientific">Labrys neptuniae</name>
    <dbReference type="NCBI Taxonomy" id="376174"/>
    <lineage>
        <taxon>Bacteria</taxon>
        <taxon>Pseudomonadati</taxon>
        <taxon>Pseudomonadota</taxon>
        <taxon>Alphaproteobacteria</taxon>
        <taxon>Hyphomicrobiales</taxon>
        <taxon>Xanthobacteraceae</taxon>
        <taxon>Labrys</taxon>
    </lineage>
</organism>
<name>A0ABV6ZI51_9HYPH</name>
<keyword evidence="2" id="KW-0472">Membrane</keyword>
<reference evidence="4 5" key="1">
    <citation type="submission" date="2024-09" db="EMBL/GenBank/DDBJ databases">
        <title>Description of Labrys sedimenti sp. nov., isolated from a diclofenac-degrading enrichment culture, and genome-based reclassification of Labrys portucalensis as a later heterotypic synonym of Labrys neptuniae.</title>
        <authorList>
            <person name="Tancsics A."/>
            <person name="Csepanyi A."/>
        </authorList>
    </citation>
    <scope>NUCLEOTIDE SEQUENCE [LARGE SCALE GENOMIC DNA]</scope>
    <source>
        <strain evidence="4 5">LMG 23412</strain>
    </source>
</reference>
<evidence type="ECO:0000256" key="3">
    <source>
        <dbReference type="SAM" id="SignalP"/>
    </source>
</evidence>
<dbReference type="Proteomes" id="UP001595190">
    <property type="component" value="Unassembled WGS sequence"/>
</dbReference>
<feature type="transmembrane region" description="Helical" evidence="2">
    <location>
        <begin position="90"/>
        <end position="108"/>
    </location>
</feature>
<dbReference type="EMBL" id="JBHGPK010000008">
    <property type="protein sequence ID" value="MFC2251868.1"/>
    <property type="molecule type" value="Genomic_DNA"/>
</dbReference>
<proteinExistence type="predicted"/>
<feature type="region of interest" description="Disordered" evidence="1">
    <location>
        <begin position="29"/>
        <end position="65"/>
    </location>
</feature>
<evidence type="ECO:0000256" key="2">
    <source>
        <dbReference type="SAM" id="Phobius"/>
    </source>
</evidence>
<evidence type="ECO:0000313" key="4">
    <source>
        <dbReference type="EMBL" id="MFC2251868.1"/>
    </source>
</evidence>
<keyword evidence="2" id="KW-0812">Transmembrane</keyword>
<evidence type="ECO:0000313" key="5">
    <source>
        <dbReference type="Proteomes" id="UP001595190"/>
    </source>
</evidence>
<keyword evidence="2" id="KW-1133">Transmembrane helix</keyword>
<feature type="chain" id="PRO_5045612621" description="BA14K family protein" evidence="3">
    <location>
        <begin position="22"/>
        <end position="109"/>
    </location>
</feature>
<comment type="caution">
    <text evidence="4">The sequence shown here is derived from an EMBL/GenBank/DDBJ whole genome shotgun (WGS) entry which is preliminary data.</text>
</comment>
<dbReference type="RefSeq" id="WP_376717660.1">
    <property type="nucleotide sequence ID" value="NZ_JAVSCS010000013.1"/>
</dbReference>
<protein>
    <recommendedName>
        <fullName evidence="6">BA14K family protein</fullName>
    </recommendedName>
</protein>
<feature type="compositionally biased region" description="Basic and acidic residues" evidence="1">
    <location>
        <begin position="32"/>
        <end position="41"/>
    </location>
</feature>
<evidence type="ECO:0008006" key="6">
    <source>
        <dbReference type="Google" id="ProtNLM"/>
    </source>
</evidence>
<evidence type="ECO:0000256" key="1">
    <source>
        <dbReference type="SAM" id="MobiDB-lite"/>
    </source>
</evidence>